<accession>A0ABP9SIH9</accession>
<keyword evidence="4" id="KW-1185">Reference proteome</keyword>
<comment type="caution">
    <text evidence="3">The sequence shown here is derived from an EMBL/GenBank/DDBJ whole genome shotgun (WGS) entry which is preliminary data.</text>
</comment>
<feature type="compositionally biased region" description="Polar residues" evidence="1">
    <location>
        <begin position="324"/>
        <end position="335"/>
    </location>
</feature>
<evidence type="ECO:0000313" key="4">
    <source>
        <dbReference type="Proteomes" id="UP001501570"/>
    </source>
</evidence>
<evidence type="ECO:0000259" key="2">
    <source>
        <dbReference type="Pfam" id="PF13472"/>
    </source>
</evidence>
<dbReference type="SUPFAM" id="SSF52266">
    <property type="entry name" value="SGNH hydrolase"/>
    <property type="match status" value="1"/>
</dbReference>
<evidence type="ECO:0000313" key="3">
    <source>
        <dbReference type="EMBL" id="GAA5195276.1"/>
    </source>
</evidence>
<dbReference type="PANTHER" id="PTHR30383">
    <property type="entry name" value="THIOESTERASE 1/PROTEASE 1/LYSOPHOSPHOLIPASE L1"/>
    <property type="match status" value="1"/>
</dbReference>
<dbReference type="RefSeq" id="WP_345635549.1">
    <property type="nucleotide sequence ID" value="NZ_BAABJQ010000023.1"/>
</dbReference>
<organism evidence="3 4">
    <name type="scientific">Rugosimonospora acidiphila</name>
    <dbReference type="NCBI Taxonomy" id="556531"/>
    <lineage>
        <taxon>Bacteria</taxon>
        <taxon>Bacillati</taxon>
        <taxon>Actinomycetota</taxon>
        <taxon>Actinomycetes</taxon>
        <taxon>Micromonosporales</taxon>
        <taxon>Micromonosporaceae</taxon>
        <taxon>Rugosimonospora</taxon>
    </lineage>
</organism>
<dbReference type="CDD" id="cd01836">
    <property type="entry name" value="FeeA_FeeB_like"/>
    <property type="match status" value="1"/>
</dbReference>
<keyword evidence="3" id="KW-0378">Hydrolase</keyword>
<feature type="compositionally biased region" description="Basic and acidic residues" evidence="1">
    <location>
        <begin position="314"/>
        <end position="323"/>
    </location>
</feature>
<dbReference type="GO" id="GO:0016787">
    <property type="term" value="F:hydrolase activity"/>
    <property type="evidence" value="ECO:0007669"/>
    <property type="project" value="UniProtKB-KW"/>
</dbReference>
<protein>
    <submittedName>
        <fullName evidence="3">SGNH/GDSL hydrolase family protein</fullName>
    </submittedName>
</protein>
<dbReference type="Pfam" id="PF13472">
    <property type="entry name" value="Lipase_GDSL_2"/>
    <property type="match status" value="1"/>
</dbReference>
<dbReference type="Proteomes" id="UP001501570">
    <property type="component" value="Unassembled WGS sequence"/>
</dbReference>
<dbReference type="Gene3D" id="3.40.50.1110">
    <property type="entry name" value="SGNH hydrolase"/>
    <property type="match status" value="1"/>
</dbReference>
<dbReference type="InterPro" id="IPR036514">
    <property type="entry name" value="SGNH_hydro_sf"/>
</dbReference>
<dbReference type="InterPro" id="IPR013830">
    <property type="entry name" value="SGNH_hydro"/>
</dbReference>
<name>A0ABP9SIH9_9ACTN</name>
<proteinExistence type="predicted"/>
<feature type="region of interest" description="Disordered" evidence="1">
    <location>
        <begin position="290"/>
        <end position="335"/>
    </location>
</feature>
<feature type="domain" description="SGNH hydrolase-type esterase" evidence="2">
    <location>
        <begin position="65"/>
        <end position="241"/>
    </location>
</feature>
<evidence type="ECO:0000256" key="1">
    <source>
        <dbReference type="SAM" id="MobiDB-lite"/>
    </source>
</evidence>
<dbReference type="PANTHER" id="PTHR30383:SF5">
    <property type="entry name" value="SGNH HYDROLASE-TYPE ESTERASE DOMAIN-CONTAINING PROTEIN"/>
    <property type="match status" value="1"/>
</dbReference>
<dbReference type="InterPro" id="IPR051532">
    <property type="entry name" value="Ester_Hydrolysis_Enzymes"/>
</dbReference>
<gene>
    <name evidence="3" type="ORF">GCM10023322_61650</name>
</gene>
<sequence length="335" mass="34619">MAVAAAYGGGGVGLVGVLAAGTLIGQAKLARRTIGIAQSPPPRCDGVYGAEAAEAAGEIPIKLAILGDSSAAGYGVELPRETPGALLAAGLSERLHRPVMVRSMAVVGAQSADLVPQRETVIEWQPDLAVVLIGANDVTHRVRLPVAVAHLAETVRRLREAGIAVVVGTCPDLGTIRPIAQPLRWVVRQWSREMAAAQTIVAVEAGASTVSLGDLLGPEFAAAPERMFSSDRFHPSALGYASAAAAILPSLVAALREAPEAQPSLSHGEGVRSLAQAAVEAVDRAGTEVSGARVAGRETGPAGRWAQLRHRVRQLTERPHDPQTAHSTPARSAAE</sequence>
<reference evidence="4" key="1">
    <citation type="journal article" date="2019" name="Int. J. Syst. Evol. Microbiol.">
        <title>The Global Catalogue of Microorganisms (GCM) 10K type strain sequencing project: providing services to taxonomists for standard genome sequencing and annotation.</title>
        <authorList>
            <consortium name="The Broad Institute Genomics Platform"/>
            <consortium name="The Broad Institute Genome Sequencing Center for Infectious Disease"/>
            <person name="Wu L."/>
            <person name="Ma J."/>
        </authorList>
    </citation>
    <scope>NUCLEOTIDE SEQUENCE [LARGE SCALE GENOMIC DNA]</scope>
    <source>
        <strain evidence="4">JCM 18304</strain>
    </source>
</reference>
<dbReference type="EMBL" id="BAABJQ010000023">
    <property type="protein sequence ID" value="GAA5195276.1"/>
    <property type="molecule type" value="Genomic_DNA"/>
</dbReference>